<dbReference type="PANTHER" id="PTHR10695:SF46">
    <property type="entry name" value="BIFUNCTIONAL COENZYME A SYNTHASE-RELATED"/>
    <property type="match status" value="1"/>
</dbReference>
<comment type="subcellular location">
    <subcellularLocation>
        <location evidence="5">Cytoplasm</location>
    </subcellularLocation>
</comment>
<evidence type="ECO:0000256" key="3">
    <source>
        <dbReference type="ARBA" id="ARBA00022840"/>
    </source>
</evidence>
<dbReference type="InterPro" id="IPR001977">
    <property type="entry name" value="Depp_CoAkinase"/>
</dbReference>
<dbReference type="SUPFAM" id="SSF52540">
    <property type="entry name" value="P-loop containing nucleoside triphosphate hydrolases"/>
    <property type="match status" value="1"/>
</dbReference>
<dbReference type="EC" id="2.7.1.24" evidence="5 6"/>
<evidence type="ECO:0000256" key="1">
    <source>
        <dbReference type="ARBA" id="ARBA00009018"/>
    </source>
</evidence>
<keyword evidence="2 5" id="KW-0547">Nucleotide-binding</keyword>
<dbReference type="PROSITE" id="PS51219">
    <property type="entry name" value="DPCK"/>
    <property type="match status" value="1"/>
</dbReference>
<protein>
    <recommendedName>
        <fullName evidence="5 6">Dephospho-CoA kinase</fullName>
        <ecNumber evidence="5 6">2.7.1.24</ecNumber>
    </recommendedName>
    <alternativeName>
        <fullName evidence="5">Dephosphocoenzyme A kinase</fullName>
    </alternativeName>
</protein>
<dbReference type="Gene3D" id="3.40.50.300">
    <property type="entry name" value="P-loop containing nucleotide triphosphate hydrolases"/>
    <property type="match status" value="1"/>
</dbReference>
<evidence type="ECO:0000256" key="2">
    <source>
        <dbReference type="ARBA" id="ARBA00022741"/>
    </source>
</evidence>
<dbReference type="InterPro" id="IPR027417">
    <property type="entry name" value="P-loop_NTPase"/>
</dbReference>
<keyword evidence="3 5" id="KW-0067">ATP-binding</keyword>
<comment type="function">
    <text evidence="5">Catalyzes the phosphorylation of the 3'-hydroxyl group of dephosphocoenzyme A to form coenzyme A.</text>
</comment>
<proteinExistence type="inferred from homology"/>
<comment type="catalytic activity">
    <reaction evidence="5">
        <text>3'-dephospho-CoA + ATP = ADP + CoA + H(+)</text>
        <dbReference type="Rhea" id="RHEA:18245"/>
        <dbReference type="ChEBI" id="CHEBI:15378"/>
        <dbReference type="ChEBI" id="CHEBI:30616"/>
        <dbReference type="ChEBI" id="CHEBI:57287"/>
        <dbReference type="ChEBI" id="CHEBI:57328"/>
        <dbReference type="ChEBI" id="CHEBI:456216"/>
        <dbReference type="EC" id="2.7.1.24"/>
    </reaction>
</comment>
<dbReference type="PROSITE" id="PS51257">
    <property type="entry name" value="PROKAR_LIPOPROTEIN"/>
    <property type="match status" value="1"/>
</dbReference>
<name>A0ABT9FE92_9GAMM</name>
<dbReference type="CDD" id="cd02022">
    <property type="entry name" value="DPCK"/>
    <property type="match status" value="1"/>
</dbReference>
<keyword evidence="5 7" id="KW-0418">Kinase</keyword>
<evidence type="ECO:0000313" key="8">
    <source>
        <dbReference type="Proteomes" id="UP001177212"/>
    </source>
</evidence>
<evidence type="ECO:0000256" key="4">
    <source>
        <dbReference type="ARBA" id="ARBA00022993"/>
    </source>
</evidence>
<reference evidence="7" key="1">
    <citation type="submission" date="2023-07" db="EMBL/GenBank/DDBJ databases">
        <title>Genome content predicts the carbon catabolic preferences of heterotrophic bacteria.</title>
        <authorList>
            <person name="Gralka M."/>
        </authorList>
    </citation>
    <scope>NUCLEOTIDE SEQUENCE</scope>
    <source>
        <strain evidence="7">4G09</strain>
    </source>
</reference>
<keyword evidence="5 7" id="KW-0808">Transferase</keyword>
<feature type="binding site" evidence="5">
    <location>
        <begin position="20"/>
        <end position="25"/>
    </location>
    <ligand>
        <name>ATP</name>
        <dbReference type="ChEBI" id="CHEBI:30616"/>
    </ligand>
</feature>
<evidence type="ECO:0000256" key="5">
    <source>
        <dbReference type="HAMAP-Rule" id="MF_00376"/>
    </source>
</evidence>
<keyword evidence="5" id="KW-0963">Cytoplasm</keyword>
<organism evidence="7 8">
    <name type="scientific">Pseudoalteromonas marina</name>
    <dbReference type="NCBI Taxonomy" id="267375"/>
    <lineage>
        <taxon>Bacteria</taxon>
        <taxon>Pseudomonadati</taxon>
        <taxon>Pseudomonadota</taxon>
        <taxon>Gammaproteobacteria</taxon>
        <taxon>Alteromonadales</taxon>
        <taxon>Pseudoalteromonadaceae</taxon>
        <taxon>Pseudoalteromonas</taxon>
    </lineage>
</organism>
<dbReference type="NCBIfam" id="TIGR00152">
    <property type="entry name" value="dephospho-CoA kinase"/>
    <property type="match status" value="1"/>
</dbReference>
<evidence type="ECO:0000256" key="6">
    <source>
        <dbReference type="NCBIfam" id="TIGR00152"/>
    </source>
</evidence>
<dbReference type="Proteomes" id="UP001177212">
    <property type="component" value="Unassembled WGS sequence"/>
</dbReference>
<keyword evidence="8" id="KW-1185">Reference proteome</keyword>
<dbReference type="EMBL" id="JAUYVT010000009">
    <property type="protein sequence ID" value="MDP2565120.1"/>
    <property type="molecule type" value="Genomic_DNA"/>
</dbReference>
<comment type="caution">
    <text evidence="7">The sequence shown here is derived from an EMBL/GenBank/DDBJ whole genome shotgun (WGS) entry which is preliminary data.</text>
</comment>
<accession>A0ABT9FE92</accession>
<comment type="similarity">
    <text evidence="1 5">Belongs to the CoaE family.</text>
</comment>
<keyword evidence="4 5" id="KW-0173">Coenzyme A biosynthesis</keyword>
<sequence>MSDTINKTSPWVLGLTGGIGCGKTAVSNMLEQLGITIVDADIIARQVVKPKSDGLNAIASKFGQSILLSDGTLNRSALRERIFTNSADKEWLNNLLHPLIRNKIHNDLTAAKSPYVVLVAPLLFENGLDKLCNRTLLIDIPQSVQIERTASRDNVSVEQVKAIIAAQMSREDKQKKADDILNNDRALNDVNHDLLTLHKRYLHKAQMQAT</sequence>
<dbReference type="RefSeq" id="WP_305472151.1">
    <property type="nucleotide sequence ID" value="NZ_JAUYVT010000009.1"/>
</dbReference>
<dbReference type="GO" id="GO:0004140">
    <property type="term" value="F:dephospho-CoA kinase activity"/>
    <property type="evidence" value="ECO:0007669"/>
    <property type="project" value="UniProtKB-EC"/>
</dbReference>
<dbReference type="PANTHER" id="PTHR10695">
    <property type="entry name" value="DEPHOSPHO-COA KINASE-RELATED"/>
    <property type="match status" value="1"/>
</dbReference>
<dbReference type="HAMAP" id="MF_00376">
    <property type="entry name" value="Dephospho_CoA_kinase"/>
    <property type="match status" value="1"/>
</dbReference>
<dbReference type="Pfam" id="PF01121">
    <property type="entry name" value="CoaE"/>
    <property type="match status" value="1"/>
</dbReference>
<comment type="pathway">
    <text evidence="5">Cofactor biosynthesis; coenzyme A biosynthesis; CoA from (R)-pantothenate: step 5/5.</text>
</comment>
<evidence type="ECO:0000313" key="7">
    <source>
        <dbReference type="EMBL" id="MDP2565120.1"/>
    </source>
</evidence>
<gene>
    <name evidence="5 7" type="primary">coaE</name>
    <name evidence="7" type="ORF">Q8W34_10810</name>
</gene>